<proteinExistence type="predicted"/>
<accession>A0AAV4VU29</accession>
<dbReference type="EMBL" id="BPLQ01013610">
    <property type="protein sequence ID" value="GIY73400.1"/>
    <property type="molecule type" value="Genomic_DNA"/>
</dbReference>
<organism evidence="1 2">
    <name type="scientific">Caerostris darwini</name>
    <dbReference type="NCBI Taxonomy" id="1538125"/>
    <lineage>
        <taxon>Eukaryota</taxon>
        <taxon>Metazoa</taxon>
        <taxon>Ecdysozoa</taxon>
        <taxon>Arthropoda</taxon>
        <taxon>Chelicerata</taxon>
        <taxon>Arachnida</taxon>
        <taxon>Araneae</taxon>
        <taxon>Araneomorphae</taxon>
        <taxon>Entelegynae</taxon>
        <taxon>Araneoidea</taxon>
        <taxon>Araneidae</taxon>
        <taxon>Caerostris</taxon>
    </lineage>
</organism>
<dbReference type="AlphaFoldDB" id="A0AAV4VU29"/>
<reference evidence="1 2" key="1">
    <citation type="submission" date="2021-06" db="EMBL/GenBank/DDBJ databases">
        <title>Caerostris darwini draft genome.</title>
        <authorList>
            <person name="Kono N."/>
            <person name="Arakawa K."/>
        </authorList>
    </citation>
    <scope>NUCLEOTIDE SEQUENCE [LARGE SCALE GENOMIC DNA]</scope>
</reference>
<evidence type="ECO:0000313" key="2">
    <source>
        <dbReference type="Proteomes" id="UP001054837"/>
    </source>
</evidence>
<protein>
    <submittedName>
        <fullName evidence="1">Uncharacterized protein</fullName>
    </submittedName>
</protein>
<sequence length="130" mass="15125">MHAHYTVACMRALVRDQIFPLEEEDYSVIVTSSSLIFQSSTQNDGRQTLKHETMDDLPIDSVLRYSSNRHRNAIQQQNNESTKSTYSEIHSTQWSTQAVISESADRHFRERSNFFSLETKEYAIDLISYI</sequence>
<gene>
    <name evidence="1" type="ORF">CDAR_493611</name>
</gene>
<name>A0AAV4VU29_9ARAC</name>
<evidence type="ECO:0000313" key="1">
    <source>
        <dbReference type="EMBL" id="GIY73400.1"/>
    </source>
</evidence>
<dbReference type="Proteomes" id="UP001054837">
    <property type="component" value="Unassembled WGS sequence"/>
</dbReference>
<comment type="caution">
    <text evidence="1">The sequence shown here is derived from an EMBL/GenBank/DDBJ whole genome shotgun (WGS) entry which is preliminary data.</text>
</comment>
<keyword evidence="2" id="KW-1185">Reference proteome</keyword>